<sequence>MDLRLVYVSSSKNPADRDARKLRLSDAMLSPMKWNFVEQRKKLSLEKEIEKFLFGGEPVKCLKSDSPLDVRRFMVMKDSRGKTQVHGLSCEFLGKLGIHSCQCPLTLAAGTVQSMLGQLKDIFESNGRGSEWNEITKIGNPLCSPKVDKYLHAIQFEQSKSHVVQKQAKPLFLDQLRSISAHIDDLLLDPVLKSSERFIFLRDQAFFKVQYFSGDGKNDFGFHKRLSYYHKVMFFYFHTK</sequence>
<protein>
    <recommendedName>
        <fullName evidence="7">ALOG domain-containing protein</fullName>
    </recommendedName>
</protein>
<feature type="domain" description="ALOG" evidence="7">
    <location>
        <begin position="49"/>
        <end position="154"/>
    </location>
</feature>
<evidence type="ECO:0000256" key="2">
    <source>
        <dbReference type="ARBA" id="ARBA00010308"/>
    </source>
</evidence>
<dbReference type="GO" id="GO:0005634">
    <property type="term" value="C:nucleus"/>
    <property type="evidence" value="ECO:0007669"/>
    <property type="project" value="UniProtKB-SubCell"/>
</dbReference>
<keyword evidence="5" id="KW-0804">Transcription</keyword>
<dbReference type="OrthoDB" id="10067164at2759"/>
<keyword evidence="4" id="KW-0238">DNA-binding</keyword>
<evidence type="ECO:0000256" key="5">
    <source>
        <dbReference type="ARBA" id="ARBA00023163"/>
    </source>
</evidence>
<proteinExistence type="inferred from homology"/>
<dbReference type="Proteomes" id="UP000683360">
    <property type="component" value="Unassembled WGS sequence"/>
</dbReference>
<name>A0A8S3VKM9_MYTED</name>
<gene>
    <name evidence="8" type="ORF">MEDL_65677</name>
</gene>
<evidence type="ECO:0000256" key="1">
    <source>
        <dbReference type="ARBA" id="ARBA00004123"/>
    </source>
</evidence>
<dbReference type="AlphaFoldDB" id="A0A8S3VKM9"/>
<dbReference type="GO" id="GO:0009299">
    <property type="term" value="P:mRNA transcription"/>
    <property type="evidence" value="ECO:0007669"/>
    <property type="project" value="TreeGrafter"/>
</dbReference>
<evidence type="ECO:0000313" key="9">
    <source>
        <dbReference type="Proteomes" id="UP000683360"/>
    </source>
</evidence>
<evidence type="ECO:0000313" key="8">
    <source>
        <dbReference type="EMBL" id="CAG2254180.1"/>
    </source>
</evidence>
<dbReference type="InterPro" id="IPR006936">
    <property type="entry name" value="ALOG_dom"/>
</dbReference>
<organism evidence="8 9">
    <name type="scientific">Mytilus edulis</name>
    <name type="common">Blue mussel</name>
    <dbReference type="NCBI Taxonomy" id="6550"/>
    <lineage>
        <taxon>Eukaryota</taxon>
        <taxon>Metazoa</taxon>
        <taxon>Spiralia</taxon>
        <taxon>Lophotrochozoa</taxon>
        <taxon>Mollusca</taxon>
        <taxon>Bivalvia</taxon>
        <taxon>Autobranchia</taxon>
        <taxon>Pteriomorphia</taxon>
        <taxon>Mytilida</taxon>
        <taxon>Mytiloidea</taxon>
        <taxon>Mytilidae</taxon>
        <taxon>Mytilinae</taxon>
        <taxon>Mytilus</taxon>
    </lineage>
</organism>
<evidence type="ECO:0000256" key="3">
    <source>
        <dbReference type="ARBA" id="ARBA00023015"/>
    </source>
</evidence>
<reference evidence="8" key="1">
    <citation type="submission" date="2021-03" db="EMBL/GenBank/DDBJ databases">
        <authorList>
            <person name="Bekaert M."/>
        </authorList>
    </citation>
    <scope>NUCLEOTIDE SEQUENCE</scope>
</reference>
<evidence type="ECO:0000256" key="6">
    <source>
        <dbReference type="ARBA" id="ARBA00023242"/>
    </source>
</evidence>
<evidence type="ECO:0000259" key="7">
    <source>
        <dbReference type="Pfam" id="PF04852"/>
    </source>
</evidence>
<dbReference type="InterPro" id="IPR040222">
    <property type="entry name" value="ALOG"/>
</dbReference>
<keyword evidence="3" id="KW-0805">Transcription regulation</keyword>
<keyword evidence="6" id="KW-0539">Nucleus</keyword>
<dbReference type="PANTHER" id="PTHR31165:SF2">
    <property type="entry name" value="ALOG DOMAIN-CONTAINING PROTEIN"/>
    <property type="match status" value="1"/>
</dbReference>
<accession>A0A8S3VKM9</accession>
<dbReference type="Pfam" id="PF04852">
    <property type="entry name" value="ALOG_dom"/>
    <property type="match status" value="1"/>
</dbReference>
<evidence type="ECO:0000256" key="4">
    <source>
        <dbReference type="ARBA" id="ARBA00023125"/>
    </source>
</evidence>
<dbReference type="EMBL" id="CAJPWZ010003230">
    <property type="protein sequence ID" value="CAG2254180.1"/>
    <property type="molecule type" value="Genomic_DNA"/>
</dbReference>
<keyword evidence="9" id="KW-1185">Reference proteome</keyword>
<dbReference type="GO" id="GO:0003677">
    <property type="term" value="F:DNA binding"/>
    <property type="evidence" value="ECO:0007669"/>
    <property type="project" value="UniProtKB-KW"/>
</dbReference>
<dbReference type="PANTHER" id="PTHR31165">
    <property type="entry name" value="PROTEIN G1-LIKE2"/>
    <property type="match status" value="1"/>
</dbReference>
<comment type="caution">
    <text evidence="8">The sequence shown here is derived from an EMBL/GenBank/DDBJ whole genome shotgun (WGS) entry which is preliminary data.</text>
</comment>
<comment type="subcellular location">
    <subcellularLocation>
        <location evidence="1">Nucleus</location>
    </subcellularLocation>
</comment>
<comment type="similarity">
    <text evidence="2">Belongs to the plant homeotic and developmental regulators ALOG protein family.</text>
</comment>